<dbReference type="GO" id="GO:0000902">
    <property type="term" value="P:cell morphogenesis"/>
    <property type="evidence" value="ECO:0007669"/>
    <property type="project" value="InterPro"/>
</dbReference>
<dbReference type="GO" id="GO:0030427">
    <property type="term" value="C:site of polarized growth"/>
    <property type="evidence" value="ECO:0007669"/>
    <property type="project" value="TreeGrafter"/>
</dbReference>
<dbReference type="AlphaFoldDB" id="A0AAV5TEA1"/>
<proteinExistence type="predicted"/>
<dbReference type="GO" id="GO:0031175">
    <property type="term" value="P:neuron projection development"/>
    <property type="evidence" value="ECO:0007669"/>
    <property type="project" value="TreeGrafter"/>
</dbReference>
<comment type="caution">
    <text evidence="2">The sequence shown here is derived from an EMBL/GenBank/DDBJ whole genome shotgun (WGS) entry which is preliminary data.</text>
</comment>
<feature type="non-terminal residue" evidence="2">
    <location>
        <position position="237"/>
    </location>
</feature>
<dbReference type="EMBL" id="BTSX01000003">
    <property type="protein sequence ID" value="GMS90096.1"/>
    <property type="molecule type" value="Genomic_DNA"/>
</dbReference>
<evidence type="ECO:0000259" key="1">
    <source>
        <dbReference type="Pfam" id="PF14222"/>
    </source>
</evidence>
<gene>
    <name evidence="2" type="ORF">PENTCL1PPCAC_12271</name>
</gene>
<dbReference type="PANTHER" id="PTHR12295:SF30">
    <property type="entry name" value="PROTEIN FURRY"/>
    <property type="match status" value="1"/>
</dbReference>
<accession>A0AAV5TEA1</accession>
<name>A0AAV5TEA1_9BILA</name>
<dbReference type="InterPro" id="IPR039867">
    <property type="entry name" value="Furry/Tao3/Mor2"/>
</dbReference>
<dbReference type="Pfam" id="PF14222">
    <property type="entry name" value="MOR2-PAG1_N"/>
    <property type="match status" value="1"/>
</dbReference>
<organism evidence="2 3">
    <name type="scientific">Pristionchus entomophagus</name>
    <dbReference type="NCBI Taxonomy" id="358040"/>
    <lineage>
        <taxon>Eukaryota</taxon>
        <taxon>Metazoa</taxon>
        <taxon>Ecdysozoa</taxon>
        <taxon>Nematoda</taxon>
        <taxon>Chromadorea</taxon>
        <taxon>Rhabditida</taxon>
        <taxon>Rhabditina</taxon>
        <taxon>Diplogasteromorpha</taxon>
        <taxon>Diplogasteroidea</taxon>
        <taxon>Neodiplogasteridae</taxon>
        <taxon>Pristionchus</taxon>
    </lineage>
</organism>
<keyword evidence="3" id="KW-1185">Reference proteome</keyword>
<protein>
    <recommendedName>
        <fullName evidence="1">Cell morphogenesis protein N-terminal domain-containing protein</fullName>
    </recommendedName>
</protein>
<dbReference type="PANTHER" id="PTHR12295">
    <property type="entry name" value="FURRY-RELATED"/>
    <property type="match status" value="1"/>
</dbReference>
<dbReference type="GO" id="GO:0005938">
    <property type="term" value="C:cell cortex"/>
    <property type="evidence" value="ECO:0007669"/>
    <property type="project" value="TreeGrafter"/>
</dbReference>
<sequence length="237" mass="27173">MTHRRERNGRRKSDPGTLSYRPVSEKTVLACELPWGAPKFVPLALLDYDLPPGIYAAQSVLVDLFAVFDRKLNAVIEEEPEKLMNKTLQRGEDPYMDNLINTLDDLSELCLPSVLKAVISWYERKEKEILEKINPANENRFRLQKKLMAANYLASLVFIEVLPQAEFHLSVCENQINYILNLCFKYVSYKDPVTYGVNHTNSLVVAEINAEVLGVLSLNYDSHIHRAFFAQLNDLKK</sequence>
<feature type="domain" description="Cell morphogenesis protein N-terminal" evidence="1">
    <location>
        <begin position="145"/>
        <end position="236"/>
    </location>
</feature>
<evidence type="ECO:0000313" key="2">
    <source>
        <dbReference type="EMBL" id="GMS90096.1"/>
    </source>
</evidence>
<evidence type="ECO:0000313" key="3">
    <source>
        <dbReference type="Proteomes" id="UP001432027"/>
    </source>
</evidence>
<dbReference type="Proteomes" id="UP001432027">
    <property type="component" value="Unassembled WGS sequence"/>
</dbReference>
<reference evidence="2" key="1">
    <citation type="submission" date="2023-10" db="EMBL/GenBank/DDBJ databases">
        <title>Genome assembly of Pristionchus species.</title>
        <authorList>
            <person name="Yoshida K."/>
            <person name="Sommer R.J."/>
        </authorList>
    </citation>
    <scope>NUCLEOTIDE SEQUENCE</scope>
    <source>
        <strain evidence="2">RS0144</strain>
    </source>
</reference>
<dbReference type="InterPro" id="IPR025614">
    <property type="entry name" value="Cell_morpho_N"/>
</dbReference>